<dbReference type="Pfam" id="PF02627">
    <property type="entry name" value="CMD"/>
    <property type="match status" value="1"/>
</dbReference>
<evidence type="ECO:0000313" key="3">
    <source>
        <dbReference type="Proteomes" id="UP001140172"/>
    </source>
</evidence>
<dbReference type="OrthoDB" id="5537330at2759"/>
<proteinExistence type="predicted"/>
<dbReference type="GO" id="GO:0051920">
    <property type="term" value="F:peroxiredoxin activity"/>
    <property type="evidence" value="ECO:0007669"/>
    <property type="project" value="InterPro"/>
</dbReference>
<dbReference type="SUPFAM" id="SSF69118">
    <property type="entry name" value="AhpD-like"/>
    <property type="match status" value="1"/>
</dbReference>
<dbReference type="PANTHER" id="PTHR28180">
    <property type="entry name" value="CONSERVED MITOCHONDRIAL PROTEIN-RELATED"/>
    <property type="match status" value="1"/>
</dbReference>
<dbReference type="Gene3D" id="1.20.1290.10">
    <property type="entry name" value="AhpD-like"/>
    <property type="match status" value="1"/>
</dbReference>
<dbReference type="Proteomes" id="UP001140172">
    <property type="component" value="Unassembled WGS sequence"/>
</dbReference>
<reference evidence="2" key="1">
    <citation type="submission" date="2022-07" db="EMBL/GenBank/DDBJ databases">
        <title>Phylogenomic reconstructions and comparative analyses of Kickxellomycotina fungi.</title>
        <authorList>
            <person name="Reynolds N.K."/>
            <person name="Stajich J.E."/>
            <person name="Barry K."/>
            <person name="Grigoriev I.V."/>
            <person name="Crous P."/>
            <person name="Smith M.E."/>
        </authorList>
    </citation>
    <scope>NUCLEOTIDE SEQUENCE</scope>
    <source>
        <strain evidence="2">BCRC 34489</strain>
    </source>
</reference>
<gene>
    <name evidence="2" type="ORF">GGI15_002280</name>
</gene>
<dbReference type="EMBL" id="JANBUM010000115">
    <property type="protein sequence ID" value="KAJ2784385.1"/>
    <property type="molecule type" value="Genomic_DNA"/>
</dbReference>
<sequence>MPDMPTEAEVPRCFDYIRLDSIGQALQPGLRYTVAVTAMASANKPSLISSLVNHCVASLSDAEFYRFVTTARESLLKMVATVGAPRIINATAALMDAVPEDVANALPRHSGRSKSEYDYDTIRSRGEDLWRSVYSKQAEKLEQKIGSWYPDLIDVIKTDLYGRLLSNCTILDARETELCTIAALSPINVPAQLKSHVLGAGRLGASRDEISAAIAIADMVIRL</sequence>
<feature type="domain" description="Carboxymuconolactone decarboxylase-like" evidence="1">
    <location>
        <begin position="171"/>
        <end position="219"/>
    </location>
</feature>
<dbReference type="InterPro" id="IPR052999">
    <property type="entry name" value="PTS1_Protein"/>
</dbReference>
<comment type="caution">
    <text evidence="2">The sequence shown here is derived from an EMBL/GenBank/DDBJ whole genome shotgun (WGS) entry which is preliminary data.</text>
</comment>
<accession>A0A9W8HLI3</accession>
<organism evidence="2 3">
    <name type="scientific">Coemansia interrupta</name>
    <dbReference type="NCBI Taxonomy" id="1126814"/>
    <lineage>
        <taxon>Eukaryota</taxon>
        <taxon>Fungi</taxon>
        <taxon>Fungi incertae sedis</taxon>
        <taxon>Zoopagomycota</taxon>
        <taxon>Kickxellomycotina</taxon>
        <taxon>Kickxellomycetes</taxon>
        <taxon>Kickxellales</taxon>
        <taxon>Kickxellaceae</taxon>
        <taxon>Coemansia</taxon>
    </lineage>
</organism>
<evidence type="ECO:0000259" key="1">
    <source>
        <dbReference type="Pfam" id="PF02627"/>
    </source>
</evidence>
<name>A0A9W8HLI3_9FUNG</name>
<protein>
    <recommendedName>
        <fullName evidence="1">Carboxymuconolactone decarboxylase-like domain-containing protein</fullName>
    </recommendedName>
</protein>
<dbReference type="InterPro" id="IPR003779">
    <property type="entry name" value="CMD-like"/>
</dbReference>
<evidence type="ECO:0000313" key="2">
    <source>
        <dbReference type="EMBL" id="KAJ2784385.1"/>
    </source>
</evidence>
<dbReference type="AlphaFoldDB" id="A0A9W8HLI3"/>
<keyword evidence="3" id="KW-1185">Reference proteome</keyword>
<dbReference type="InterPro" id="IPR029032">
    <property type="entry name" value="AhpD-like"/>
</dbReference>
<dbReference type="PANTHER" id="PTHR28180:SF2">
    <property type="entry name" value="PEROXISOMAL PROTEIN 2"/>
    <property type="match status" value="1"/>
</dbReference>